<dbReference type="KEGG" id="hch:HCH_00083"/>
<evidence type="ECO:0000313" key="3">
    <source>
        <dbReference type="EMBL" id="ABC27004.1"/>
    </source>
</evidence>
<keyword evidence="4" id="KW-1185">Reference proteome</keyword>
<organism evidence="3 4">
    <name type="scientific">Hahella chejuensis (strain KCTC 2396)</name>
    <dbReference type="NCBI Taxonomy" id="349521"/>
    <lineage>
        <taxon>Bacteria</taxon>
        <taxon>Pseudomonadati</taxon>
        <taxon>Pseudomonadota</taxon>
        <taxon>Gammaproteobacteria</taxon>
        <taxon>Oceanospirillales</taxon>
        <taxon>Hahellaceae</taxon>
        <taxon>Hahella</taxon>
    </lineage>
</organism>
<reference evidence="3 4" key="1">
    <citation type="journal article" date="2005" name="Nucleic Acids Res.">
        <title>Genomic blueprint of Hahella chejuensis, a marine microbe producing an algicidal agent.</title>
        <authorList>
            <person name="Jeong H."/>
            <person name="Yim J.H."/>
            <person name="Lee C."/>
            <person name="Choi S.-H."/>
            <person name="Park Y.K."/>
            <person name="Yoon S.H."/>
            <person name="Hur C.-G."/>
            <person name="Kang H.-Y."/>
            <person name="Kim D."/>
            <person name="Lee H.H."/>
            <person name="Park K.H."/>
            <person name="Park S.-H."/>
            <person name="Park H.-S."/>
            <person name="Lee H.K."/>
            <person name="Oh T.K."/>
            <person name="Kim J.F."/>
        </authorList>
    </citation>
    <scope>NUCLEOTIDE SEQUENCE [LARGE SCALE GENOMIC DNA]</scope>
    <source>
        <strain evidence="3 4">KCTC 2396</strain>
    </source>
</reference>
<dbReference type="Gene3D" id="3.40.50.2000">
    <property type="entry name" value="Glycogen Phosphorylase B"/>
    <property type="match status" value="2"/>
</dbReference>
<dbReference type="CAZy" id="GT4">
    <property type="family name" value="Glycosyltransferase Family 4"/>
</dbReference>
<name>Q2SQS0_HAHCH</name>
<evidence type="ECO:0000259" key="2">
    <source>
        <dbReference type="Pfam" id="PF13439"/>
    </source>
</evidence>
<accession>Q2SQS0</accession>
<feature type="domain" description="Glycosyl transferase family 1" evidence="1">
    <location>
        <begin position="227"/>
        <end position="391"/>
    </location>
</feature>
<dbReference type="InterPro" id="IPR028098">
    <property type="entry name" value="Glyco_trans_4-like_N"/>
</dbReference>
<protein>
    <submittedName>
        <fullName evidence="3">Glycosyltransferase</fullName>
    </submittedName>
</protein>
<dbReference type="GO" id="GO:0016757">
    <property type="term" value="F:glycosyltransferase activity"/>
    <property type="evidence" value="ECO:0007669"/>
    <property type="project" value="InterPro"/>
</dbReference>
<dbReference type="Pfam" id="PF13439">
    <property type="entry name" value="Glyco_transf_4"/>
    <property type="match status" value="1"/>
</dbReference>
<feature type="domain" description="Glycosyltransferase subfamily 4-like N-terminal" evidence="2">
    <location>
        <begin position="49"/>
        <end position="217"/>
    </location>
</feature>
<dbReference type="EMBL" id="CP000155">
    <property type="protein sequence ID" value="ABC27004.1"/>
    <property type="molecule type" value="Genomic_DNA"/>
</dbReference>
<evidence type="ECO:0000259" key="1">
    <source>
        <dbReference type="Pfam" id="PF00534"/>
    </source>
</evidence>
<evidence type="ECO:0000313" key="4">
    <source>
        <dbReference type="Proteomes" id="UP000000238"/>
    </source>
</evidence>
<dbReference type="eggNOG" id="COG0438">
    <property type="taxonomic scope" value="Bacteria"/>
</dbReference>
<dbReference type="PANTHER" id="PTHR12526">
    <property type="entry name" value="GLYCOSYLTRANSFERASE"/>
    <property type="match status" value="1"/>
</dbReference>
<sequence length="418" mass="46326">MRGRENTSTSLRTKRSATASWNKRNNVNLPLQSHPALYAAFDVYPSAKGAATHIQQAAQTLFDAAGGGLLYVLGNERLPRFQREGAVEILRFGRLLDNYLHRALAYSSELQGVLERGLQDSLKVAQFRDPWGGLPLVRRAAGRYRTLYEVNGLPSVELPMAYPNVGAATLAKIRALEDECLSRADRIVVPSGVIRDNLARRGVAPERVSVIPNGTELNYGHARPEAAPKRYILYFGAVQPWQGLDVLLRALQRLQDIPDLHLVICCSVKSRRAKGYQKLAEKLDVAERTTWLHRLSREELAPWVSNAYISVAPLTECPRNIDQGCCPLKILESMGAGVPVIASDLPVVRELVEHRENGYLVAPERPAELARGLRVLLDYPDIVTQMGVAAQRKIAEGLQWSHANAALQHIHEELIAGK</sequence>
<dbReference type="STRING" id="349521.HCH_00083"/>
<dbReference type="Proteomes" id="UP000000238">
    <property type="component" value="Chromosome"/>
</dbReference>
<dbReference type="Pfam" id="PF00534">
    <property type="entry name" value="Glycos_transf_1"/>
    <property type="match status" value="1"/>
</dbReference>
<keyword evidence="3" id="KW-0808">Transferase</keyword>
<gene>
    <name evidence="3" type="ordered locus">HCH_00083</name>
</gene>
<proteinExistence type="predicted"/>
<dbReference type="SUPFAM" id="SSF53756">
    <property type="entry name" value="UDP-Glycosyltransferase/glycogen phosphorylase"/>
    <property type="match status" value="1"/>
</dbReference>
<dbReference type="InterPro" id="IPR001296">
    <property type="entry name" value="Glyco_trans_1"/>
</dbReference>
<dbReference type="AlphaFoldDB" id="Q2SQS0"/>
<dbReference type="HOGENOM" id="CLU_009583_2_2_6"/>
<dbReference type="GO" id="GO:1901135">
    <property type="term" value="P:carbohydrate derivative metabolic process"/>
    <property type="evidence" value="ECO:0007669"/>
    <property type="project" value="UniProtKB-ARBA"/>
</dbReference>